<evidence type="ECO:0000313" key="1">
    <source>
        <dbReference type="EMBL" id="MBX67216.1"/>
    </source>
</evidence>
<dbReference type="AlphaFoldDB" id="A0A2P2QJP3"/>
<accession>A0A2P2QJP3</accession>
<name>A0A2P2QJP3_RHIMU</name>
<dbReference type="EMBL" id="GGEC01086732">
    <property type="protein sequence ID" value="MBX67216.1"/>
    <property type="molecule type" value="Transcribed_RNA"/>
</dbReference>
<sequence>MEDVCPITRKCNNIMLKQM</sequence>
<proteinExistence type="predicted"/>
<organism evidence="1">
    <name type="scientific">Rhizophora mucronata</name>
    <name type="common">Asiatic mangrove</name>
    <dbReference type="NCBI Taxonomy" id="61149"/>
    <lineage>
        <taxon>Eukaryota</taxon>
        <taxon>Viridiplantae</taxon>
        <taxon>Streptophyta</taxon>
        <taxon>Embryophyta</taxon>
        <taxon>Tracheophyta</taxon>
        <taxon>Spermatophyta</taxon>
        <taxon>Magnoliopsida</taxon>
        <taxon>eudicotyledons</taxon>
        <taxon>Gunneridae</taxon>
        <taxon>Pentapetalae</taxon>
        <taxon>rosids</taxon>
        <taxon>fabids</taxon>
        <taxon>Malpighiales</taxon>
        <taxon>Rhizophoraceae</taxon>
        <taxon>Rhizophora</taxon>
    </lineage>
</organism>
<reference evidence="1" key="1">
    <citation type="submission" date="2018-02" db="EMBL/GenBank/DDBJ databases">
        <title>Rhizophora mucronata_Transcriptome.</title>
        <authorList>
            <person name="Meera S.P."/>
            <person name="Sreeshan A."/>
            <person name="Augustine A."/>
        </authorList>
    </citation>
    <scope>NUCLEOTIDE SEQUENCE</scope>
    <source>
        <tissue evidence="1">Leaf</tissue>
    </source>
</reference>
<protein>
    <submittedName>
        <fullName evidence="1">Uncharacterized protein</fullName>
    </submittedName>
</protein>